<protein>
    <submittedName>
        <fullName evidence="1 2">Uncharacterized protein</fullName>
    </submittedName>
</protein>
<name>A0A2K1JZD5_PHYPA</name>
<sequence>MTECKDDVPVLNAGGSDELRRAHEVFFMIVCPHVKKNMVLFVVRWVLCALTLTVQRADVGLKRLALI</sequence>
<dbReference type="Gramene" id="Pp3c10_17198V3.1">
    <property type="protein sequence ID" value="Pp3c10_17198V3.1"/>
    <property type="gene ID" value="Pp3c10_17198"/>
</dbReference>
<reference evidence="1 3" key="1">
    <citation type="journal article" date="2008" name="Science">
        <title>The Physcomitrella genome reveals evolutionary insights into the conquest of land by plants.</title>
        <authorList>
            <person name="Rensing S."/>
            <person name="Lang D."/>
            <person name="Zimmer A."/>
            <person name="Terry A."/>
            <person name="Salamov A."/>
            <person name="Shapiro H."/>
            <person name="Nishiyama T."/>
            <person name="Perroud P.-F."/>
            <person name="Lindquist E."/>
            <person name="Kamisugi Y."/>
            <person name="Tanahashi T."/>
            <person name="Sakakibara K."/>
            <person name="Fujita T."/>
            <person name="Oishi K."/>
            <person name="Shin-I T."/>
            <person name="Kuroki Y."/>
            <person name="Toyoda A."/>
            <person name="Suzuki Y."/>
            <person name="Hashimoto A."/>
            <person name="Yamaguchi K."/>
            <person name="Sugano A."/>
            <person name="Kohara Y."/>
            <person name="Fujiyama A."/>
            <person name="Anterola A."/>
            <person name="Aoki S."/>
            <person name="Ashton N."/>
            <person name="Barbazuk W.B."/>
            <person name="Barker E."/>
            <person name="Bennetzen J."/>
            <person name="Bezanilla M."/>
            <person name="Blankenship R."/>
            <person name="Cho S.H."/>
            <person name="Dutcher S."/>
            <person name="Estelle M."/>
            <person name="Fawcett J.A."/>
            <person name="Gundlach H."/>
            <person name="Hanada K."/>
            <person name="Heyl A."/>
            <person name="Hicks K.A."/>
            <person name="Hugh J."/>
            <person name="Lohr M."/>
            <person name="Mayer K."/>
            <person name="Melkozernov A."/>
            <person name="Murata T."/>
            <person name="Nelson D."/>
            <person name="Pils B."/>
            <person name="Prigge M."/>
            <person name="Reiss B."/>
            <person name="Renner T."/>
            <person name="Rombauts S."/>
            <person name="Rushton P."/>
            <person name="Sanderfoot A."/>
            <person name="Schween G."/>
            <person name="Shiu S.-H."/>
            <person name="Stueber K."/>
            <person name="Theodoulou F.L."/>
            <person name="Tu H."/>
            <person name="Van de Peer Y."/>
            <person name="Verrier P.J."/>
            <person name="Waters E."/>
            <person name="Wood A."/>
            <person name="Yang L."/>
            <person name="Cove D."/>
            <person name="Cuming A."/>
            <person name="Hasebe M."/>
            <person name="Lucas S."/>
            <person name="Mishler D.B."/>
            <person name="Reski R."/>
            <person name="Grigoriev I."/>
            <person name="Quatrano R.S."/>
            <person name="Boore J.L."/>
        </authorList>
    </citation>
    <scope>NUCLEOTIDE SEQUENCE [LARGE SCALE GENOMIC DNA]</scope>
    <source>
        <strain evidence="2 3">cv. Gransden 2004</strain>
    </source>
</reference>
<reference evidence="1 3" key="2">
    <citation type="journal article" date="2018" name="Plant J.">
        <title>The Physcomitrella patens chromosome-scale assembly reveals moss genome structure and evolution.</title>
        <authorList>
            <person name="Lang D."/>
            <person name="Ullrich K.K."/>
            <person name="Murat F."/>
            <person name="Fuchs J."/>
            <person name="Jenkins J."/>
            <person name="Haas F.B."/>
            <person name="Piednoel M."/>
            <person name="Gundlach H."/>
            <person name="Van Bel M."/>
            <person name="Meyberg R."/>
            <person name="Vives C."/>
            <person name="Morata J."/>
            <person name="Symeonidi A."/>
            <person name="Hiss M."/>
            <person name="Muchero W."/>
            <person name="Kamisugi Y."/>
            <person name="Saleh O."/>
            <person name="Blanc G."/>
            <person name="Decker E.L."/>
            <person name="van Gessel N."/>
            <person name="Grimwood J."/>
            <person name="Hayes R.D."/>
            <person name="Graham S.W."/>
            <person name="Gunter L.E."/>
            <person name="McDaniel S.F."/>
            <person name="Hoernstein S.N.W."/>
            <person name="Larsson A."/>
            <person name="Li F.W."/>
            <person name="Perroud P.F."/>
            <person name="Phillips J."/>
            <person name="Ranjan P."/>
            <person name="Rokshar D.S."/>
            <person name="Rothfels C.J."/>
            <person name="Schneider L."/>
            <person name="Shu S."/>
            <person name="Stevenson D.W."/>
            <person name="Thummler F."/>
            <person name="Tillich M."/>
            <person name="Villarreal Aguilar J.C."/>
            <person name="Widiez T."/>
            <person name="Wong G.K."/>
            <person name="Wymore A."/>
            <person name="Zhang Y."/>
            <person name="Zimmer A.D."/>
            <person name="Quatrano R.S."/>
            <person name="Mayer K.F.X."/>
            <person name="Goodstein D."/>
            <person name="Casacuberta J.M."/>
            <person name="Vandepoele K."/>
            <person name="Reski R."/>
            <person name="Cuming A.C."/>
            <person name="Tuskan G.A."/>
            <person name="Maumus F."/>
            <person name="Salse J."/>
            <person name="Schmutz J."/>
            <person name="Rensing S.A."/>
        </authorList>
    </citation>
    <scope>NUCLEOTIDE SEQUENCE [LARGE SCALE GENOMIC DNA]</scope>
    <source>
        <strain evidence="2 3">cv. Gransden 2004</strain>
    </source>
</reference>
<dbReference type="EnsemblPlants" id="Pp3c10_17198V3.1">
    <property type="protein sequence ID" value="Pp3c10_17198V3.1"/>
    <property type="gene ID" value="Pp3c10_17198"/>
</dbReference>
<evidence type="ECO:0000313" key="2">
    <source>
        <dbReference type="EnsemblPlants" id="Pp3c10_17198V3.1"/>
    </source>
</evidence>
<organism evidence="1">
    <name type="scientific">Physcomitrium patens</name>
    <name type="common">Spreading-leaved earth moss</name>
    <name type="synonym">Physcomitrella patens</name>
    <dbReference type="NCBI Taxonomy" id="3218"/>
    <lineage>
        <taxon>Eukaryota</taxon>
        <taxon>Viridiplantae</taxon>
        <taxon>Streptophyta</taxon>
        <taxon>Embryophyta</taxon>
        <taxon>Bryophyta</taxon>
        <taxon>Bryophytina</taxon>
        <taxon>Bryopsida</taxon>
        <taxon>Funariidae</taxon>
        <taxon>Funariales</taxon>
        <taxon>Funariaceae</taxon>
        <taxon>Physcomitrium</taxon>
    </lineage>
</organism>
<proteinExistence type="predicted"/>
<gene>
    <name evidence="1" type="ORF">PHYPA_014009</name>
</gene>
<dbReference type="InParanoid" id="A0A2K1JZD5"/>
<evidence type="ECO:0000313" key="1">
    <source>
        <dbReference type="EMBL" id="PNR46889.1"/>
    </source>
</evidence>
<reference evidence="2" key="3">
    <citation type="submission" date="2020-12" db="UniProtKB">
        <authorList>
            <consortium name="EnsemblPlants"/>
        </authorList>
    </citation>
    <scope>IDENTIFICATION</scope>
</reference>
<keyword evidence="3" id="KW-1185">Reference proteome</keyword>
<evidence type="ECO:0000313" key="3">
    <source>
        <dbReference type="Proteomes" id="UP000006727"/>
    </source>
</evidence>
<accession>A0A2K1JZD5</accession>
<dbReference type="EMBL" id="ABEU02000010">
    <property type="protein sequence ID" value="PNR46889.1"/>
    <property type="molecule type" value="Genomic_DNA"/>
</dbReference>
<dbReference type="AlphaFoldDB" id="A0A2K1JZD5"/>
<dbReference type="Proteomes" id="UP000006727">
    <property type="component" value="Chromosome 10"/>
</dbReference>